<reference evidence="9" key="1">
    <citation type="journal article" date="2023" name="GigaByte">
        <title>Genome assembly of the bearded iris, Iris pallida Lam.</title>
        <authorList>
            <person name="Bruccoleri R.E."/>
            <person name="Oakeley E.J."/>
            <person name="Faust A.M.E."/>
            <person name="Altorfer M."/>
            <person name="Dessus-Babus S."/>
            <person name="Burckhardt D."/>
            <person name="Oertli M."/>
            <person name="Naumann U."/>
            <person name="Petersen F."/>
            <person name="Wong J."/>
        </authorList>
    </citation>
    <scope>NUCLEOTIDE SEQUENCE</scope>
    <source>
        <strain evidence="9">GSM-AAB239-AS_SAM_17_03QT</strain>
    </source>
</reference>
<keyword evidence="4 6" id="KW-0862">Zinc</keyword>
<feature type="region of interest" description="Disordered" evidence="7">
    <location>
        <begin position="659"/>
        <end position="701"/>
    </location>
</feature>
<keyword evidence="6" id="KW-0539">Nucleus</keyword>
<keyword evidence="3 5" id="KW-0863">Zinc-finger</keyword>
<evidence type="ECO:0000256" key="3">
    <source>
        <dbReference type="ARBA" id="ARBA00022771"/>
    </source>
</evidence>
<proteinExistence type="inferred from homology"/>
<evidence type="ECO:0000313" key="10">
    <source>
        <dbReference type="Proteomes" id="UP001140949"/>
    </source>
</evidence>
<dbReference type="Pfam" id="PF03101">
    <property type="entry name" value="FAR1"/>
    <property type="match status" value="1"/>
</dbReference>
<dbReference type="InterPro" id="IPR031052">
    <property type="entry name" value="FHY3/FAR1"/>
</dbReference>
<comment type="caution">
    <text evidence="9">The sequence shown here is derived from an EMBL/GenBank/DDBJ whole genome shotgun (WGS) entry which is preliminary data.</text>
</comment>
<dbReference type="EMBL" id="JANAVB010017073">
    <property type="protein sequence ID" value="KAJ6831033.1"/>
    <property type="molecule type" value="Genomic_DNA"/>
</dbReference>
<comment type="subcellular location">
    <subcellularLocation>
        <location evidence="6">Nucleus</location>
    </subcellularLocation>
</comment>
<dbReference type="InterPro" id="IPR004330">
    <property type="entry name" value="FAR1_DNA_bnd_dom"/>
</dbReference>
<evidence type="ECO:0000256" key="2">
    <source>
        <dbReference type="ARBA" id="ARBA00022723"/>
    </source>
</evidence>
<evidence type="ECO:0000256" key="6">
    <source>
        <dbReference type="RuleBase" id="RU367018"/>
    </source>
</evidence>
<keyword evidence="10" id="KW-1185">Reference proteome</keyword>
<dbReference type="AlphaFoldDB" id="A0AAX6GR41"/>
<dbReference type="InterPro" id="IPR007527">
    <property type="entry name" value="Znf_SWIM"/>
</dbReference>
<organism evidence="9 10">
    <name type="scientific">Iris pallida</name>
    <name type="common">Sweet iris</name>
    <dbReference type="NCBI Taxonomy" id="29817"/>
    <lineage>
        <taxon>Eukaryota</taxon>
        <taxon>Viridiplantae</taxon>
        <taxon>Streptophyta</taxon>
        <taxon>Embryophyta</taxon>
        <taxon>Tracheophyta</taxon>
        <taxon>Spermatophyta</taxon>
        <taxon>Magnoliopsida</taxon>
        <taxon>Liliopsida</taxon>
        <taxon>Asparagales</taxon>
        <taxon>Iridaceae</taxon>
        <taxon>Iridoideae</taxon>
        <taxon>Irideae</taxon>
        <taxon>Iris</taxon>
    </lineage>
</organism>
<dbReference type="Pfam" id="PF04434">
    <property type="entry name" value="SWIM"/>
    <property type="match status" value="1"/>
</dbReference>
<protein>
    <recommendedName>
        <fullName evidence="6">Protein FAR1-RELATED SEQUENCE</fullName>
    </recommendedName>
</protein>
<dbReference type="PANTHER" id="PTHR31669:SF265">
    <property type="entry name" value="PROTEIN FAR1-RELATED SEQUENCE"/>
    <property type="match status" value="1"/>
</dbReference>
<comment type="similarity">
    <text evidence="1 6">Belongs to the FHY3/FAR1 family.</text>
</comment>
<sequence>MADSVGKRSMIEEREEATVDDVENCDEKKEPEEQDGDRKVHGGDGRTPLIGMVFKSYEEVVNFYKRYALRVGFGVAVKKSSFTTRGLCRRLVLVCTRGGKGLANKCYQSRPTAKTNCPSTIVAKLWGDGLLHLMEVNLEHNHAVSPSAARFLKCYKRMSTGMAKDIVVRASRHENLTLDEKEFISYVEGGRLKLGRADDKALRQFFAQMQAKNPNFFYLMDLDVEGHLRNVFWADAKSRAAYRYFNDVIAFDTSYVKDKYKTPLALFIGVNHHGQSVLLGCGLLSEETIENYIWLLKTWLICMQGGSPSAVITNECKTIQGVNEVFSRARQRICLWHVMKETREKLRGYAAYSTIIKDLEKLVFDSFTVDTFEEEWKKLTNEYELEDNEWLTSLYYIRHLWVPAFLKNTFWAGMSISHCNESVNAFFEGFVYSDTSVKDFLGKYELALQSKHEMEAKTYIESLRDGQFTVCKIHVEEQISKLYTPSMFRRFQDELKMAGCCHVSLVKVDGSLSTFRVMDDGEKTEYKDCEVLYYADGYQAQCECGNFQFNGILCRHALAVFKLNQVYEIPSHYILDRWRKDFKQLHALSCKPNDMMGNNILERYDNLSLLCLQLVDLGIISDEKYQLVLKLLTEMESSLLDDNLFRDLKSRLLPVENRSNESDEMNHLGLYEGNKTPSVLPKRRGRPPKKPKEPNIETASSSLALVQDPLRPQLVGSQHDVLQAAATASQLGTHIRMHGGVDLMEEVNPNELSFGEHFGIHSNHHHHIGSHSGMQPTNTMQFSQQPVENQHRVQWYYQQMLQDDQPYIRRIG</sequence>
<keyword evidence="2 6" id="KW-0479">Metal-binding</keyword>
<dbReference type="PANTHER" id="PTHR31669">
    <property type="entry name" value="PROTEIN FAR1-RELATED SEQUENCE 10-RELATED"/>
    <property type="match status" value="1"/>
</dbReference>
<gene>
    <name evidence="9" type="ORF">M6B38_352025</name>
</gene>
<dbReference type="PROSITE" id="PS50966">
    <property type="entry name" value="ZF_SWIM"/>
    <property type="match status" value="1"/>
</dbReference>
<evidence type="ECO:0000256" key="1">
    <source>
        <dbReference type="ARBA" id="ARBA00005889"/>
    </source>
</evidence>
<feature type="domain" description="SWIM-type" evidence="8">
    <location>
        <begin position="515"/>
        <end position="565"/>
    </location>
</feature>
<dbReference type="GO" id="GO:0005634">
    <property type="term" value="C:nucleus"/>
    <property type="evidence" value="ECO:0007669"/>
    <property type="project" value="UniProtKB-SubCell"/>
</dbReference>
<name>A0AAX6GR41_IRIPA</name>
<feature type="compositionally biased region" description="Acidic residues" evidence="7">
    <location>
        <begin position="13"/>
        <end position="24"/>
    </location>
</feature>
<dbReference type="GO" id="GO:0008270">
    <property type="term" value="F:zinc ion binding"/>
    <property type="evidence" value="ECO:0007669"/>
    <property type="project" value="UniProtKB-UniRule"/>
</dbReference>
<evidence type="ECO:0000256" key="7">
    <source>
        <dbReference type="SAM" id="MobiDB-lite"/>
    </source>
</evidence>
<accession>A0AAX6GR41</accession>
<reference evidence="9" key="2">
    <citation type="submission" date="2023-04" db="EMBL/GenBank/DDBJ databases">
        <authorList>
            <person name="Bruccoleri R.E."/>
            <person name="Oakeley E.J."/>
            <person name="Faust A.-M."/>
            <person name="Dessus-Babus S."/>
            <person name="Altorfer M."/>
            <person name="Burckhardt D."/>
            <person name="Oertli M."/>
            <person name="Naumann U."/>
            <person name="Petersen F."/>
            <person name="Wong J."/>
        </authorList>
    </citation>
    <scope>NUCLEOTIDE SEQUENCE</scope>
    <source>
        <strain evidence="9">GSM-AAB239-AS_SAM_17_03QT</strain>
        <tissue evidence="9">Leaf</tissue>
    </source>
</reference>
<comment type="function">
    <text evidence="6">Putative transcription activator involved in regulating light control of development.</text>
</comment>
<evidence type="ECO:0000256" key="5">
    <source>
        <dbReference type="PROSITE-ProRule" id="PRU00325"/>
    </source>
</evidence>
<feature type="compositionally biased region" description="Basic and acidic residues" evidence="7">
    <location>
        <begin position="25"/>
        <end position="43"/>
    </location>
</feature>
<dbReference type="InterPro" id="IPR018289">
    <property type="entry name" value="MULE_transposase_dom"/>
</dbReference>
<feature type="region of interest" description="Disordered" evidence="7">
    <location>
        <begin position="1"/>
        <end position="43"/>
    </location>
</feature>
<feature type="compositionally biased region" description="Basic and acidic residues" evidence="7">
    <location>
        <begin position="1"/>
        <end position="12"/>
    </location>
</feature>
<dbReference type="Pfam" id="PF10551">
    <property type="entry name" value="MULE"/>
    <property type="match status" value="1"/>
</dbReference>
<evidence type="ECO:0000259" key="8">
    <source>
        <dbReference type="PROSITE" id="PS50966"/>
    </source>
</evidence>
<dbReference type="SMART" id="SM00575">
    <property type="entry name" value="ZnF_PMZ"/>
    <property type="match status" value="1"/>
</dbReference>
<dbReference type="GO" id="GO:0006355">
    <property type="term" value="P:regulation of DNA-templated transcription"/>
    <property type="evidence" value="ECO:0007669"/>
    <property type="project" value="UniProtKB-UniRule"/>
</dbReference>
<dbReference type="InterPro" id="IPR006564">
    <property type="entry name" value="Znf_PMZ"/>
</dbReference>
<dbReference type="Proteomes" id="UP001140949">
    <property type="component" value="Unassembled WGS sequence"/>
</dbReference>
<evidence type="ECO:0000313" key="9">
    <source>
        <dbReference type="EMBL" id="KAJ6831033.1"/>
    </source>
</evidence>
<evidence type="ECO:0000256" key="4">
    <source>
        <dbReference type="ARBA" id="ARBA00022833"/>
    </source>
</evidence>